<dbReference type="HAMAP" id="MF_00240">
    <property type="entry name" value="LolA"/>
    <property type="match status" value="1"/>
</dbReference>
<evidence type="ECO:0000256" key="7">
    <source>
        <dbReference type="ARBA" id="ARBA00022764"/>
    </source>
</evidence>
<feature type="chain" id="PRO_5011801249" description="Outer-membrane lipoprotein carrier protein" evidence="10">
    <location>
        <begin position="22"/>
        <end position="209"/>
    </location>
</feature>
<evidence type="ECO:0000256" key="10">
    <source>
        <dbReference type="HAMAP-Rule" id="MF_00240"/>
    </source>
</evidence>
<evidence type="ECO:0000256" key="8">
    <source>
        <dbReference type="ARBA" id="ARBA00022927"/>
    </source>
</evidence>
<proteinExistence type="inferred from homology"/>
<organism evidence="11 12">
    <name type="scientific">Solimonas aquatica</name>
    <dbReference type="NCBI Taxonomy" id="489703"/>
    <lineage>
        <taxon>Bacteria</taxon>
        <taxon>Pseudomonadati</taxon>
        <taxon>Pseudomonadota</taxon>
        <taxon>Gammaproteobacteria</taxon>
        <taxon>Nevskiales</taxon>
        <taxon>Nevskiaceae</taxon>
        <taxon>Solimonas</taxon>
    </lineage>
</organism>
<dbReference type="SUPFAM" id="SSF89392">
    <property type="entry name" value="Prokaryotic lipoproteins and lipoprotein localization factors"/>
    <property type="match status" value="1"/>
</dbReference>
<dbReference type="GO" id="GO:0042953">
    <property type="term" value="P:lipoprotein transport"/>
    <property type="evidence" value="ECO:0007669"/>
    <property type="project" value="InterPro"/>
</dbReference>
<sequence precursor="true">MKTLRLLCLPFLLLCWPPAWAGAGEDALKRFVDGVQTLSAAFEQVQIDEHGAVLSRRSGSFELSRPGRFRWSYESPYQQLMVCDGQRIWNYEPDLAQVTVRDAAQVLRGTPAALLAQKSLLGDAFAIESGGAKDGVDLVILKPRGDADFRKIELWLAAGVPQRMKFYDALGGYTDVRFSKVKTGVKLDAARFGFTPPKGTEVVDDGKAP</sequence>
<feature type="signal peptide" evidence="10">
    <location>
        <begin position="1"/>
        <end position="21"/>
    </location>
</feature>
<comment type="similarity">
    <text evidence="2 10">Belongs to the LolA family.</text>
</comment>
<protein>
    <recommendedName>
        <fullName evidence="4 10">Outer-membrane lipoprotein carrier protein</fullName>
    </recommendedName>
</protein>
<name>A0A1H9APF6_9GAMM</name>
<dbReference type="Pfam" id="PF03548">
    <property type="entry name" value="LolA"/>
    <property type="match status" value="1"/>
</dbReference>
<keyword evidence="5 10" id="KW-0813">Transport</keyword>
<evidence type="ECO:0000256" key="4">
    <source>
        <dbReference type="ARBA" id="ARBA00014035"/>
    </source>
</evidence>
<dbReference type="CDD" id="cd16325">
    <property type="entry name" value="LolA"/>
    <property type="match status" value="1"/>
</dbReference>
<reference evidence="11 12" key="1">
    <citation type="submission" date="2016-10" db="EMBL/GenBank/DDBJ databases">
        <authorList>
            <person name="de Groot N.N."/>
        </authorList>
    </citation>
    <scope>NUCLEOTIDE SEQUENCE [LARGE SCALE GENOMIC DNA]</scope>
    <source>
        <strain evidence="11 12">DSM 25927</strain>
    </source>
</reference>
<evidence type="ECO:0000256" key="1">
    <source>
        <dbReference type="ARBA" id="ARBA00004418"/>
    </source>
</evidence>
<keyword evidence="8 10" id="KW-0653">Protein transport</keyword>
<comment type="subunit">
    <text evidence="3 10">Monomer.</text>
</comment>
<evidence type="ECO:0000313" key="11">
    <source>
        <dbReference type="EMBL" id="SEP78431.1"/>
    </source>
</evidence>
<evidence type="ECO:0000313" key="12">
    <source>
        <dbReference type="Proteomes" id="UP000199233"/>
    </source>
</evidence>
<dbReference type="PANTHER" id="PTHR35869:SF1">
    <property type="entry name" value="OUTER-MEMBRANE LIPOPROTEIN CARRIER PROTEIN"/>
    <property type="match status" value="1"/>
</dbReference>
<evidence type="ECO:0000256" key="3">
    <source>
        <dbReference type="ARBA" id="ARBA00011245"/>
    </source>
</evidence>
<comment type="function">
    <text evidence="10">Participates in the translocation of lipoproteins from the inner membrane to the outer membrane. Only forms a complex with a lipoprotein if the residue after the N-terminal Cys is not an aspartate (The Asp acts as a targeting signal to indicate that the lipoprotein should stay in the inner membrane).</text>
</comment>
<dbReference type="InterPro" id="IPR004564">
    <property type="entry name" value="OM_lipoprot_carrier_LolA-like"/>
</dbReference>
<dbReference type="GO" id="GO:0044874">
    <property type="term" value="P:lipoprotein localization to outer membrane"/>
    <property type="evidence" value="ECO:0007669"/>
    <property type="project" value="UniProtKB-UniRule"/>
</dbReference>
<evidence type="ECO:0000256" key="2">
    <source>
        <dbReference type="ARBA" id="ARBA00007615"/>
    </source>
</evidence>
<dbReference type="Proteomes" id="UP000199233">
    <property type="component" value="Unassembled WGS sequence"/>
</dbReference>
<dbReference type="GO" id="GO:0030288">
    <property type="term" value="C:outer membrane-bounded periplasmic space"/>
    <property type="evidence" value="ECO:0007669"/>
    <property type="project" value="TreeGrafter"/>
</dbReference>
<keyword evidence="11" id="KW-0449">Lipoprotein</keyword>
<dbReference type="NCBIfam" id="TIGR00547">
    <property type="entry name" value="lolA"/>
    <property type="match status" value="1"/>
</dbReference>
<keyword evidence="7 10" id="KW-0574">Periplasm</keyword>
<gene>
    <name evidence="10" type="primary">lolA</name>
    <name evidence="11" type="ORF">SAMN04488038_101477</name>
</gene>
<dbReference type="EMBL" id="FOFS01000001">
    <property type="protein sequence ID" value="SEP78431.1"/>
    <property type="molecule type" value="Genomic_DNA"/>
</dbReference>
<dbReference type="AlphaFoldDB" id="A0A1H9APF6"/>
<dbReference type="OrthoDB" id="9787361at2"/>
<dbReference type="STRING" id="489703.SAMN04488038_101477"/>
<evidence type="ECO:0000256" key="6">
    <source>
        <dbReference type="ARBA" id="ARBA00022729"/>
    </source>
</evidence>
<keyword evidence="6 10" id="KW-0732">Signal</keyword>
<evidence type="ECO:0000256" key="9">
    <source>
        <dbReference type="ARBA" id="ARBA00023186"/>
    </source>
</evidence>
<evidence type="ECO:0000256" key="5">
    <source>
        <dbReference type="ARBA" id="ARBA00022448"/>
    </source>
</evidence>
<accession>A0A1H9APF6</accession>
<comment type="subcellular location">
    <subcellularLocation>
        <location evidence="1 10">Periplasm</location>
    </subcellularLocation>
</comment>
<dbReference type="Gene3D" id="2.50.20.10">
    <property type="entry name" value="Lipoprotein localisation LolA/LolB/LppX"/>
    <property type="match status" value="1"/>
</dbReference>
<dbReference type="RefSeq" id="WP_093281427.1">
    <property type="nucleotide sequence ID" value="NZ_FOFS01000001.1"/>
</dbReference>
<keyword evidence="9 10" id="KW-0143">Chaperone</keyword>
<keyword evidence="12" id="KW-1185">Reference proteome</keyword>
<dbReference type="InterPro" id="IPR018323">
    <property type="entry name" value="OM_lipoprot_carrier_LolA_Pbac"/>
</dbReference>
<dbReference type="PANTHER" id="PTHR35869">
    <property type="entry name" value="OUTER-MEMBRANE LIPOPROTEIN CARRIER PROTEIN"/>
    <property type="match status" value="1"/>
</dbReference>
<dbReference type="InterPro" id="IPR029046">
    <property type="entry name" value="LolA/LolB/LppX"/>
</dbReference>